<dbReference type="RefSeq" id="XP_005719036.1">
    <property type="nucleotide sequence ID" value="XM_005718979.1"/>
</dbReference>
<keyword evidence="3 4" id="KW-0694">RNA-binding</keyword>
<evidence type="ECO:0000313" key="7">
    <source>
        <dbReference type="EMBL" id="CDF39125.1"/>
    </source>
</evidence>
<dbReference type="InterPro" id="IPR000504">
    <property type="entry name" value="RRM_dom"/>
</dbReference>
<dbReference type="STRING" id="2769.R7QP11"/>
<feature type="compositionally biased region" description="Low complexity" evidence="5">
    <location>
        <begin position="89"/>
        <end position="101"/>
    </location>
</feature>
<dbReference type="GO" id="GO:0003723">
    <property type="term" value="F:RNA binding"/>
    <property type="evidence" value="ECO:0007669"/>
    <property type="project" value="UniProtKB-UniRule"/>
</dbReference>
<feature type="compositionally biased region" description="Low complexity" evidence="5">
    <location>
        <begin position="57"/>
        <end position="70"/>
    </location>
</feature>
<organism evidence="7 8">
    <name type="scientific">Chondrus crispus</name>
    <name type="common">Carrageen Irish moss</name>
    <name type="synonym">Polymorpha crispa</name>
    <dbReference type="NCBI Taxonomy" id="2769"/>
    <lineage>
        <taxon>Eukaryota</taxon>
        <taxon>Rhodophyta</taxon>
        <taxon>Florideophyceae</taxon>
        <taxon>Rhodymeniophycidae</taxon>
        <taxon>Gigartinales</taxon>
        <taxon>Gigartinaceae</taxon>
        <taxon>Chondrus</taxon>
    </lineage>
</organism>
<dbReference type="InterPro" id="IPR035979">
    <property type="entry name" value="RBD_domain_sf"/>
</dbReference>
<dbReference type="CDD" id="cd12285">
    <property type="entry name" value="RRM3_RBM39_like"/>
    <property type="match status" value="1"/>
</dbReference>
<dbReference type="SUPFAM" id="SSF54928">
    <property type="entry name" value="RNA-binding domain, RBD"/>
    <property type="match status" value="2"/>
</dbReference>
<dbReference type="AlphaFoldDB" id="R7QP11"/>
<dbReference type="Proteomes" id="UP000012073">
    <property type="component" value="Unassembled WGS sequence"/>
</dbReference>
<dbReference type="GO" id="GO:0005634">
    <property type="term" value="C:nucleus"/>
    <property type="evidence" value="ECO:0007669"/>
    <property type="project" value="InterPro"/>
</dbReference>
<evidence type="ECO:0000256" key="5">
    <source>
        <dbReference type="SAM" id="MobiDB-lite"/>
    </source>
</evidence>
<keyword evidence="8" id="KW-1185">Reference proteome</keyword>
<evidence type="ECO:0000256" key="1">
    <source>
        <dbReference type="ARBA" id="ARBA00022553"/>
    </source>
</evidence>
<feature type="domain" description="RRM" evidence="6">
    <location>
        <begin position="553"/>
        <end position="636"/>
    </location>
</feature>
<dbReference type="PROSITE" id="PS50102">
    <property type="entry name" value="RRM"/>
    <property type="match status" value="3"/>
</dbReference>
<feature type="domain" description="RRM" evidence="6">
    <location>
        <begin position="396"/>
        <end position="472"/>
    </location>
</feature>
<sequence>MVLEESPPHRAMRRPRSRTPRTRRSPSPKRSPSYSPPPRRRRRSRSPPMRARDDSSFDSQSFSSYSSMSRSPPPRRRRTRLSPRRRRSPASSASYSSFSSRSPPPRRRPSRSRRRSLTPPPPRRYRSRYSPPQRYRAVSPPPRRRRHAPRNDRRDERPADTRRDKPLRGDDRARDLRTVFVSQLAQRVHQDDLYDFFSRAGRVRDVRLVMDRMSSRHKGAGYVEFYEEESVPLAVAFDSTSLRGFPVAVKATVDMAGRLQGRKVQTASKEMQGKPVDIPAQAANPLKAHDDSVVGWSNKYRARKPDADAFSAGAVPRAHAGARVPQSSQVPQLVSIEELKRLLNPLGLPIAPPPLTAMGVGVNVGAAGQPLEQVPLPTAGSAKIAPQPSASSGAFTRLYVGSISFQLTEADLRAIFEPFGAISSLQLQRDATGSSRGYGFVEFLTHESAKKALEINGLAVAGRTLKVALASQEHRMAVSSTAADRNLMGSVPLPGPGGAALDVPGELDEGKDSGLAINASQRIALMQQLSRGESIGKTGTNAGKLPVCAEPSKNIMLANLFDPATEQEGFELDLKEDVRDECISKYGAVAHLVVEPKSQGVVFVRFQARSDAEKARTALNGRWFGGRRIQASFVGDKDYMEKFPSATNE</sequence>
<dbReference type="Pfam" id="PF00076">
    <property type="entry name" value="RRM_1"/>
    <property type="match status" value="3"/>
</dbReference>
<reference evidence="8" key="1">
    <citation type="journal article" date="2013" name="Proc. Natl. Acad. Sci. U.S.A.">
        <title>Genome structure and metabolic features in the red seaweed Chondrus crispus shed light on evolution of the Archaeplastida.</title>
        <authorList>
            <person name="Collen J."/>
            <person name="Porcel B."/>
            <person name="Carre W."/>
            <person name="Ball S.G."/>
            <person name="Chaparro C."/>
            <person name="Tonon T."/>
            <person name="Barbeyron T."/>
            <person name="Michel G."/>
            <person name="Noel B."/>
            <person name="Valentin K."/>
            <person name="Elias M."/>
            <person name="Artiguenave F."/>
            <person name="Arun A."/>
            <person name="Aury J.M."/>
            <person name="Barbosa-Neto J.F."/>
            <person name="Bothwell J.H."/>
            <person name="Bouget F.Y."/>
            <person name="Brillet L."/>
            <person name="Cabello-Hurtado F."/>
            <person name="Capella-Gutierrez S."/>
            <person name="Charrier B."/>
            <person name="Cladiere L."/>
            <person name="Cock J.M."/>
            <person name="Coelho S.M."/>
            <person name="Colleoni C."/>
            <person name="Czjzek M."/>
            <person name="Da Silva C."/>
            <person name="Delage L."/>
            <person name="Denoeud F."/>
            <person name="Deschamps P."/>
            <person name="Dittami S.M."/>
            <person name="Gabaldon T."/>
            <person name="Gachon C.M."/>
            <person name="Groisillier A."/>
            <person name="Herve C."/>
            <person name="Jabbari K."/>
            <person name="Katinka M."/>
            <person name="Kloareg B."/>
            <person name="Kowalczyk N."/>
            <person name="Labadie K."/>
            <person name="Leblanc C."/>
            <person name="Lopez P.J."/>
            <person name="McLachlan D.H."/>
            <person name="Meslet-Cladiere L."/>
            <person name="Moustafa A."/>
            <person name="Nehr Z."/>
            <person name="Nyvall Collen P."/>
            <person name="Panaud O."/>
            <person name="Partensky F."/>
            <person name="Poulain J."/>
            <person name="Rensing S.A."/>
            <person name="Rousvoal S."/>
            <person name="Samson G."/>
            <person name="Symeonidi A."/>
            <person name="Weissenbach J."/>
            <person name="Zambounis A."/>
            <person name="Wincker P."/>
            <person name="Boyen C."/>
        </authorList>
    </citation>
    <scope>NUCLEOTIDE SEQUENCE [LARGE SCALE GENOMIC DNA]</scope>
    <source>
        <strain evidence="8">cv. Stackhouse</strain>
    </source>
</reference>
<keyword evidence="2" id="KW-0677">Repeat</keyword>
<dbReference type="OrthoDB" id="5411533at2759"/>
<evidence type="ECO:0000256" key="3">
    <source>
        <dbReference type="ARBA" id="ARBA00022884"/>
    </source>
</evidence>
<dbReference type="SMART" id="SM00360">
    <property type="entry name" value="RRM"/>
    <property type="match status" value="3"/>
</dbReference>
<dbReference type="GO" id="GO:0006397">
    <property type="term" value="P:mRNA processing"/>
    <property type="evidence" value="ECO:0007669"/>
    <property type="project" value="InterPro"/>
</dbReference>
<keyword evidence="1" id="KW-0597">Phosphoprotein</keyword>
<evidence type="ECO:0000256" key="4">
    <source>
        <dbReference type="PROSITE-ProRule" id="PRU00176"/>
    </source>
</evidence>
<dbReference type="InterPro" id="IPR012677">
    <property type="entry name" value="Nucleotide-bd_a/b_plait_sf"/>
</dbReference>
<feature type="compositionally biased region" description="Basic and acidic residues" evidence="5">
    <location>
        <begin position="149"/>
        <end position="171"/>
    </location>
</feature>
<dbReference type="EMBL" id="HG002002">
    <property type="protein sequence ID" value="CDF39125.1"/>
    <property type="molecule type" value="Genomic_DNA"/>
</dbReference>
<dbReference type="InterPro" id="IPR003954">
    <property type="entry name" value="RRM_euk-type"/>
</dbReference>
<dbReference type="PANTHER" id="PTHR48036">
    <property type="entry name" value="SPLICING FACTOR (PAD-1), PUTATIVE (AFU_ORTHOLOGUE AFUA_1G15810)-RELATED"/>
    <property type="match status" value="1"/>
</dbReference>
<proteinExistence type="predicted"/>
<gene>
    <name evidence="7" type="ORF">CHC_T00010016001</name>
</gene>
<dbReference type="Gramene" id="CDF39125">
    <property type="protein sequence ID" value="CDF39125"/>
    <property type="gene ID" value="CHC_T00010016001"/>
</dbReference>
<dbReference type="SMART" id="SM00361">
    <property type="entry name" value="RRM_1"/>
    <property type="match status" value="2"/>
</dbReference>
<feature type="domain" description="RRM" evidence="6">
    <location>
        <begin position="177"/>
        <end position="254"/>
    </location>
</feature>
<feature type="region of interest" description="Disordered" evidence="5">
    <location>
        <begin position="1"/>
        <end position="171"/>
    </location>
</feature>
<dbReference type="GeneID" id="17326754"/>
<dbReference type="OMA" id="IRMPNDN"/>
<feature type="compositionally biased region" description="Basic residues" evidence="5">
    <location>
        <begin position="73"/>
        <end position="88"/>
    </location>
</feature>
<protein>
    <submittedName>
        <fullName evidence="7">RNA splicing factor (Pad-1), putative</fullName>
    </submittedName>
</protein>
<feature type="compositionally biased region" description="Basic residues" evidence="5">
    <location>
        <begin position="10"/>
        <end position="27"/>
    </location>
</feature>
<evidence type="ECO:0000259" key="6">
    <source>
        <dbReference type="PROSITE" id="PS50102"/>
    </source>
</evidence>
<evidence type="ECO:0000313" key="8">
    <source>
        <dbReference type="Proteomes" id="UP000012073"/>
    </source>
</evidence>
<feature type="compositionally biased region" description="Basic residues" evidence="5">
    <location>
        <begin position="104"/>
        <end position="116"/>
    </location>
</feature>
<evidence type="ECO:0000256" key="2">
    <source>
        <dbReference type="ARBA" id="ARBA00022737"/>
    </source>
</evidence>
<dbReference type="KEGG" id="ccp:CHC_T00010016001"/>
<dbReference type="InterPro" id="IPR029123">
    <property type="entry name" value="RBM39_linker"/>
</dbReference>
<dbReference type="InterPro" id="IPR006509">
    <property type="entry name" value="RBM39_SF"/>
</dbReference>
<dbReference type="Pfam" id="PF15519">
    <property type="entry name" value="RBM39linker"/>
    <property type="match status" value="1"/>
</dbReference>
<dbReference type="Gene3D" id="3.30.70.330">
    <property type="match status" value="3"/>
</dbReference>
<feature type="compositionally biased region" description="Low complexity" evidence="5">
    <location>
        <begin position="128"/>
        <end position="138"/>
    </location>
</feature>
<name>R7QP11_CHOCR</name>
<accession>R7QP11</accession>